<dbReference type="EMBL" id="GBXM01070301">
    <property type="protein sequence ID" value="JAH38276.1"/>
    <property type="molecule type" value="Transcribed_RNA"/>
</dbReference>
<evidence type="ECO:0000313" key="1">
    <source>
        <dbReference type="EMBL" id="JAH03250.1"/>
    </source>
</evidence>
<accession>A0A0E9PGR3</accession>
<organism evidence="1">
    <name type="scientific">Anguilla anguilla</name>
    <name type="common">European freshwater eel</name>
    <name type="synonym">Muraena anguilla</name>
    <dbReference type="NCBI Taxonomy" id="7936"/>
    <lineage>
        <taxon>Eukaryota</taxon>
        <taxon>Metazoa</taxon>
        <taxon>Chordata</taxon>
        <taxon>Craniata</taxon>
        <taxon>Vertebrata</taxon>
        <taxon>Euteleostomi</taxon>
        <taxon>Actinopterygii</taxon>
        <taxon>Neopterygii</taxon>
        <taxon>Teleostei</taxon>
        <taxon>Anguilliformes</taxon>
        <taxon>Anguillidae</taxon>
        <taxon>Anguilla</taxon>
    </lineage>
</organism>
<proteinExistence type="predicted"/>
<dbReference type="EMBL" id="GBXM01105327">
    <property type="protein sequence ID" value="JAH03250.1"/>
    <property type="molecule type" value="Transcribed_RNA"/>
</dbReference>
<name>A0A0E9PGR3_ANGAN</name>
<protein>
    <submittedName>
        <fullName evidence="1">Uncharacterized protein</fullName>
    </submittedName>
</protein>
<dbReference type="AlphaFoldDB" id="A0A0E9PGR3"/>
<reference evidence="1" key="1">
    <citation type="submission" date="2014-11" db="EMBL/GenBank/DDBJ databases">
        <authorList>
            <person name="Amaro Gonzalez C."/>
        </authorList>
    </citation>
    <scope>NUCLEOTIDE SEQUENCE</scope>
</reference>
<reference evidence="1" key="2">
    <citation type="journal article" date="2015" name="Fish Shellfish Immunol.">
        <title>Early steps in the European eel (Anguilla anguilla)-Vibrio vulnificus interaction in the gills: Role of the RtxA13 toxin.</title>
        <authorList>
            <person name="Callol A."/>
            <person name="Pajuelo D."/>
            <person name="Ebbesson L."/>
            <person name="Teles M."/>
            <person name="MacKenzie S."/>
            <person name="Amaro C."/>
        </authorList>
    </citation>
    <scope>NUCLEOTIDE SEQUENCE</scope>
</reference>
<sequence length="51" mass="5914">MWTQNEFPEAFLPAPCQQYRACDIVAARPNWGGQIQTMHVMQFKSQRSLSN</sequence>